<dbReference type="GO" id="GO:0005886">
    <property type="term" value="C:plasma membrane"/>
    <property type="evidence" value="ECO:0007669"/>
    <property type="project" value="TreeGrafter"/>
</dbReference>
<feature type="binding site" evidence="16">
    <location>
        <position position="618"/>
    </location>
    <ligand>
        <name>ATP</name>
        <dbReference type="ChEBI" id="CHEBI:30616"/>
    </ligand>
</feature>
<feature type="binding site" evidence="16">
    <location>
        <position position="734"/>
    </location>
    <ligand>
        <name>ATP</name>
        <dbReference type="ChEBI" id="CHEBI:30616"/>
    </ligand>
</feature>
<dbReference type="InterPro" id="IPR006539">
    <property type="entry name" value="P-type_ATPase_IV"/>
</dbReference>
<evidence type="ECO:0000256" key="6">
    <source>
        <dbReference type="ARBA" id="ARBA00022840"/>
    </source>
</evidence>
<dbReference type="OMA" id="AFAMNKQ"/>
<feature type="binding site" evidence="16">
    <location>
        <position position="449"/>
    </location>
    <ligand>
        <name>ATP</name>
        <dbReference type="ChEBI" id="CHEBI:30616"/>
    </ligand>
</feature>
<feature type="transmembrane region" description="Helical" evidence="18">
    <location>
        <begin position="390"/>
        <end position="412"/>
    </location>
</feature>
<name>G0QWG4_ICHMU</name>
<dbReference type="GO" id="GO:0045332">
    <property type="term" value="P:phospholipid translocation"/>
    <property type="evidence" value="ECO:0007669"/>
    <property type="project" value="TreeGrafter"/>
</dbReference>
<evidence type="ECO:0000256" key="18">
    <source>
        <dbReference type="RuleBase" id="RU362033"/>
    </source>
</evidence>
<dbReference type="InterPro" id="IPR032630">
    <property type="entry name" value="P_typ_ATPase_c"/>
</dbReference>
<keyword evidence="21" id="KW-0378">Hydrolase</keyword>
<evidence type="ECO:0000256" key="16">
    <source>
        <dbReference type="PIRSR" id="PIRSR606539-2"/>
    </source>
</evidence>
<dbReference type="InterPro" id="IPR023299">
    <property type="entry name" value="ATPase_P-typ_cyto_dom_N"/>
</dbReference>
<evidence type="ECO:0000256" key="3">
    <source>
        <dbReference type="ARBA" id="ARBA00022692"/>
    </source>
</evidence>
<feature type="active site" description="4-aspartylphosphate intermediate" evidence="15">
    <location>
        <position position="449"/>
    </location>
</feature>
<dbReference type="NCBIfam" id="TIGR01652">
    <property type="entry name" value="ATPase-Plipid"/>
    <property type="match status" value="1"/>
</dbReference>
<dbReference type="InterPro" id="IPR018303">
    <property type="entry name" value="ATPase_P-typ_P_site"/>
</dbReference>
<dbReference type="PANTHER" id="PTHR24092:SF150">
    <property type="entry name" value="PHOSPHOLIPID-TRANSPORTING ATPASE"/>
    <property type="match status" value="1"/>
</dbReference>
<dbReference type="Gene3D" id="3.40.50.1000">
    <property type="entry name" value="HAD superfamily/HAD-like"/>
    <property type="match status" value="1"/>
</dbReference>
<dbReference type="SFLD" id="SFLDG00002">
    <property type="entry name" value="C1.7:_P-type_atpase_like"/>
    <property type="match status" value="1"/>
</dbReference>
<dbReference type="Pfam" id="PF16209">
    <property type="entry name" value="PhoLip_ATPase_N"/>
    <property type="match status" value="1"/>
</dbReference>
<feature type="binding site" evidence="17">
    <location>
        <position position="449"/>
    </location>
    <ligand>
        <name>Mg(2+)</name>
        <dbReference type="ChEBI" id="CHEBI:18420"/>
    </ligand>
</feature>
<feature type="binding site" evidence="16">
    <location>
        <position position="653"/>
    </location>
    <ligand>
        <name>ATP</name>
        <dbReference type="ChEBI" id="CHEBI:30616"/>
    </ligand>
</feature>
<keyword evidence="8 18" id="KW-1278">Translocase</keyword>
<keyword evidence="12" id="KW-0406">Ion transport</keyword>
<dbReference type="SUPFAM" id="SSF81660">
    <property type="entry name" value="Metal cation-transporting ATPase, ATP-binding domain N"/>
    <property type="match status" value="1"/>
</dbReference>
<dbReference type="Proteomes" id="UP000008983">
    <property type="component" value="Unassembled WGS sequence"/>
</dbReference>
<dbReference type="GO" id="GO:0140326">
    <property type="term" value="F:ATPase-coupled intramembrane lipid transporter activity"/>
    <property type="evidence" value="ECO:0007669"/>
    <property type="project" value="UniProtKB-EC"/>
</dbReference>
<evidence type="ECO:0000256" key="7">
    <source>
        <dbReference type="ARBA" id="ARBA00022842"/>
    </source>
</evidence>
<keyword evidence="10" id="KW-0915">Sodium</keyword>
<gene>
    <name evidence="21" type="ORF">IMG5_131910</name>
</gene>
<dbReference type="GeneID" id="14906552"/>
<dbReference type="SFLD" id="SFLDF00027">
    <property type="entry name" value="p-type_atpase"/>
    <property type="match status" value="1"/>
</dbReference>
<feature type="domain" description="P-type ATPase C-terminal" evidence="20">
    <location>
        <begin position="895"/>
        <end position="960"/>
    </location>
</feature>
<dbReference type="AlphaFoldDB" id="G0QWG4"/>
<dbReference type="PROSITE" id="PS00154">
    <property type="entry name" value="ATPASE_E1_E2"/>
    <property type="match status" value="1"/>
</dbReference>
<feature type="binding site" evidence="16">
    <location>
        <position position="450"/>
    </location>
    <ligand>
        <name>ATP</name>
        <dbReference type="ChEBI" id="CHEBI:30616"/>
    </ligand>
</feature>
<feature type="binding site" evidence="16">
    <location>
        <position position="873"/>
    </location>
    <ligand>
        <name>ATP</name>
        <dbReference type="ChEBI" id="CHEBI:30616"/>
    </ligand>
</feature>
<feature type="binding site" evidence="16">
    <location>
        <position position="736"/>
    </location>
    <ligand>
        <name>ATP</name>
        <dbReference type="ChEBI" id="CHEBI:30616"/>
    </ligand>
</feature>
<evidence type="ECO:0000259" key="19">
    <source>
        <dbReference type="Pfam" id="PF16209"/>
    </source>
</evidence>
<keyword evidence="9 18" id="KW-1133">Transmembrane helix</keyword>
<dbReference type="OrthoDB" id="377733at2759"/>
<dbReference type="InterPro" id="IPR023214">
    <property type="entry name" value="HAD_sf"/>
</dbReference>
<dbReference type="Gene3D" id="2.70.150.10">
    <property type="entry name" value="Calcium-transporting ATPase, cytoplasmic transduction domain A"/>
    <property type="match status" value="1"/>
</dbReference>
<feature type="transmembrane region" description="Helical" evidence="18">
    <location>
        <begin position="137"/>
        <end position="157"/>
    </location>
</feature>
<dbReference type="EMBL" id="GL983993">
    <property type="protein sequence ID" value="EGR30447.1"/>
    <property type="molecule type" value="Genomic_DNA"/>
</dbReference>
<keyword evidence="12" id="KW-0813">Transport</keyword>
<evidence type="ECO:0000256" key="8">
    <source>
        <dbReference type="ARBA" id="ARBA00022967"/>
    </source>
</evidence>
<dbReference type="RefSeq" id="XP_004032034.1">
    <property type="nucleotide sequence ID" value="XM_004031986.1"/>
</dbReference>
<dbReference type="GO" id="GO:0005524">
    <property type="term" value="F:ATP binding"/>
    <property type="evidence" value="ECO:0007669"/>
    <property type="project" value="UniProtKB-UniRule"/>
</dbReference>
<feature type="binding site" evidence="16">
    <location>
        <position position="872"/>
    </location>
    <ligand>
        <name>ATP</name>
        <dbReference type="ChEBI" id="CHEBI:30616"/>
    </ligand>
</feature>
<evidence type="ECO:0000256" key="12">
    <source>
        <dbReference type="ARBA" id="ARBA00023201"/>
    </source>
</evidence>
<evidence type="ECO:0000256" key="9">
    <source>
        <dbReference type="ARBA" id="ARBA00022989"/>
    </source>
</evidence>
<dbReference type="InterPro" id="IPR036412">
    <property type="entry name" value="HAD-like_sf"/>
</dbReference>
<comment type="catalytic activity">
    <reaction evidence="14">
        <text>Na(+)(in) + ATP + H2O = Na(+)(out) + ADP + phosphate + H(+)</text>
        <dbReference type="Rhea" id="RHEA:14633"/>
        <dbReference type="ChEBI" id="CHEBI:15377"/>
        <dbReference type="ChEBI" id="CHEBI:15378"/>
        <dbReference type="ChEBI" id="CHEBI:29101"/>
        <dbReference type="ChEBI" id="CHEBI:30616"/>
        <dbReference type="ChEBI" id="CHEBI:43474"/>
        <dbReference type="ChEBI" id="CHEBI:456216"/>
        <dbReference type="EC" id="7.2.2.3"/>
    </reaction>
    <physiologicalReaction direction="left-to-right" evidence="14">
        <dbReference type="Rhea" id="RHEA:14634"/>
    </physiologicalReaction>
</comment>
<dbReference type="PANTHER" id="PTHR24092">
    <property type="entry name" value="PROBABLE PHOSPHOLIPID-TRANSPORTING ATPASE"/>
    <property type="match status" value="1"/>
</dbReference>
<organism evidence="21 22">
    <name type="scientific">Ichthyophthirius multifiliis</name>
    <name type="common">White spot disease agent</name>
    <name type="synonym">Ich</name>
    <dbReference type="NCBI Taxonomy" id="5932"/>
    <lineage>
        <taxon>Eukaryota</taxon>
        <taxon>Sar</taxon>
        <taxon>Alveolata</taxon>
        <taxon>Ciliophora</taxon>
        <taxon>Intramacronucleata</taxon>
        <taxon>Oligohymenophorea</taxon>
        <taxon>Hymenostomatida</taxon>
        <taxon>Ophryoglenina</taxon>
        <taxon>Ichthyophthirius</taxon>
    </lineage>
</organism>
<dbReference type="eggNOG" id="KOG0206">
    <property type="taxonomic scope" value="Eukaryota"/>
</dbReference>
<dbReference type="PRINTS" id="PR00119">
    <property type="entry name" value="CATATPASE"/>
</dbReference>
<feature type="binding site" evidence="16">
    <location>
        <position position="595"/>
    </location>
    <ligand>
        <name>ATP</name>
        <dbReference type="ChEBI" id="CHEBI:30616"/>
    </ligand>
</feature>
<comment type="similarity">
    <text evidence="2 18">Belongs to the cation transport ATPase (P-type) (TC 3.A.3) family. Type IV subfamily.</text>
</comment>
<protein>
    <recommendedName>
        <fullName evidence="18">Phospholipid-transporting ATPase</fullName>
        <ecNumber evidence="18">7.6.2.1</ecNumber>
    </recommendedName>
</protein>
<feature type="binding site" evidence="16">
    <location>
        <position position="848"/>
    </location>
    <ligand>
        <name>ATP</name>
        <dbReference type="ChEBI" id="CHEBI:30616"/>
    </ligand>
</feature>
<evidence type="ECO:0000259" key="20">
    <source>
        <dbReference type="Pfam" id="PF16212"/>
    </source>
</evidence>
<evidence type="ECO:0000256" key="4">
    <source>
        <dbReference type="ARBA" id="ARBA00022723"/>
    </source>
</evidence>
<dbReference type="Gene3D" id="3.40.1110.10">
    <property type="entry name" value="Calcium-transporting ATPase, cytoplasmic domain N"/>
    <property type="match status" value="1"/>
</dbReference>
<keyword evidence="5 16" id="KW-0547">Nucleotide-binding</keyword>
<dbReference type="InParanoid" id="G0QWG4"/>
<comment type="cofactor">
    <cofactor evidence="17">
        <name>Mg(2+)</name>
        <dbReference type="ChEBI" id="CHEBI:18420"/>
    </cofactor>
</comment>
<feature type="domain" description="P-type ATPase N-terminal" evidence="19">
    <location>
        <begin position="86"/>
        <end position="136"/>
    </location>
</feature>
<dbReference type="FunFam" id="3.40.50.1000:FF:000001">
    <property type="entry name" value="Phospholipid-transporting ATPase IC"/>
    <property type="match status" value="1"/>
</dbReference>
<evidence type="ECO:0000313" key="22">
    <source>
        <dbReference type="Proteomes" id="UP000008983"/>
    </source>
</evidence>
<keyword evidence="12" id="KW-0739">Sodium transport</keyword>
<dbReference type="STRING" id="857967.G0QWG4"/>
<proteinExistence type="inferred from homology"/>
<dbReference type="FunCoup" id="G0QWG4">
    <property type="interactions" value="5"/>
</dbReference>
<keyword evidence="7 17" id="KW-0460">Magnesium</keyword>
<dbReference type="FunFam" id="3.40.50.1000:FF:000014">
    <property type="entry name" value="Phospholipid-transporting ATPase"/>
    <property type="match status" value="1"/>
</dbReference>
<dbReference type="GO" id="GO:0016887">
    <property type="term" value="F:ATP hydrolysis activity"/>
    <property type="evidence" value="ECO:0007669"/>
    <property type="project" value="InterPro"/>
</dbReference>
<dbReference type="EC" id="7.6.2.1" evidence="18"/>
<feature type="transmembrane region" description="Helical" evidence="18">
    <location>
        <begin position="339"/>
        <end position="364"/>
    </location>
</feature>
<evidence type="ECO:0000256" key="2">
    <source>
        <dbReference type="ARBA" id="ARBA00008109"/>
    </source>
</evidence>
<dbReference type="SUPFAM" id="SSF81665">
    <property type="entry name" value="Calcium ATPase, transmembrane domain M"/>
    <property type="match status" value="1"/>
</dbReference>
<dbReference type="InterPro" id="IPR044492">
    <property type="entry name" value="P_typ_ATPase_HD_dom"/>
</dbReference>
<keyword evidence="22" id="KW-1185">Reference proteome</keyword>
<evidence type="ECO:0000313" key="21">
    <source>
        <dbReference type="EMBL" id="EGR30447.1"/>
    </source>
</evidence>
<reference evidence="21 22" key="1">
    <citation type="submission" date="2011-07" db="EMBL/GenBank/DDBJ databases">
        <authorList>
            <person name="Coyne R."/>
            <person name="Brami D."/>
            <person name="Johnson J."/>
            <person name="Hostetler J."/>
            <person name="Hannick L."/>
            <person name="Clark T."/>
            <person name="Cassidy-Hanley D."/>
            <person name="Inman J."/>
        </authorList>
    </citation>
    <scope>NUCLEOTIDE SEQUENCE [LARGE SCALE GENOMIC DNA]</scope>
    <source>
        <strain evidence="21 22">G5</strain>
    </source>
</reference>
<evidence type="ECO:0000256" key="15">
    <source>
        <dbReference type="PIRSR" id="PIRSR606539-1"/>
    </source>
</evidence>
<dbReference type="SFLD" id="SFLDS00003">
    <property type="entry name" value="Haloacid_Dehalogenase"/>
    <property type="match status" value="1"/>
</dbReference>
<dbReference type="SUPFAM" id="SSF56784">
    <property type="entry name" value="HAD-like"/>
    <property type="match status" value="1"/>
</dbReference>
<dbReference type="SUPFAM" id="SSF81653">
    <property type="entry name" value="Calcium ATPase, transduction domain A"/>
    <property type="match status" value="1"/>
</dbReference>
<dbReference type="InterPro" id="IPR023298">
    <property type="entry name" value="ATPase_P-typ_TM_dom_sf"/>
</dbReference>
<dbReference type="InterPro" id="IPR032631">
    <property type="entry name" value="P-type_ATPase_N"/>
</dbReference>
<dbReference type="InterPro" id="IPR001757">
    <property type="entry name" value="P_typ_ATPase"/>
</dbReference>
<evidence type="ECO:0000256" key="10">
    <source>
        <dbReference type="ARBA" id="ARBA00023053"/>
    </source>
</evidence>
<dbReference type="NCBIfam" id="TIGR01494">
    <property type="entry name" value="ATPase_P-type"/>
    <property type="match status" value="1"/>
</dbReference>
<evidence type="ECO:0000256" key="5">
    <source>
        <dbReference type="ARBA" id="ARBA00022741"/>
    </source>
</evidence>
<feature type="binding site" evidence="16">
    <location>
        <position position="842"/>
    </location>
    <ligand>
        <name>ATP</name>
        <dbReference type="ChEBI" id="CHEBI:30616"/>
    </ligand>
</feature>
<sequence>MQKSVLNLLKIKHLEKVNNFIFLLKKNKNKNKQFKLIQILYTYIKKDYIYDNVIKSKQKYNCLLKKKNKNQLLKDIKITTGLPDYNLCDNKIKTNKYTFYNFLPLNIYQQFTKLTNIYFLFIGLLQTVPQISTSYSIPLIFVPLIIIISISAIKDFYEDYKRMKSDKIENNLLVEVLMKDYSCFQNIYCQDLYPGHIIKVNKNQQFPADILLLYSSEIGGQCYIETKNIDGETALDIKQTNQKIQSQIKNEYDFENQKFIVNYEKPNSIIYRFRGYIITKLDEQIHLQYQNIVLRGCILKNTDFIVGMVLYTGHNCKIMFDNLQNVQKKSLLEQTMESYILKIIIVLFLICIFCSTFQLLYFYLNIKCYQYLGIQPNQEYFILFQFLYDFGNWILIFTNIVPISLIVTLETVKFIQGIIISKDPYMDKTKVHISNLNEQLGQINYIFSDKTGTLTQNVMILKQIAIEDHVYGNIENPQQIKLSKKNINKYYPQISQVDFRDNVFLDIIKNENNDNQEYKKIINLLFMLAACHTVNSVLDKNKNSHYVASSPDEYAIVNFTKFVGVEFLMLDSENNIIIKYQQKKYKWKLLQVFEFNSQRKMQSVIIKNHENKYYLYSKGADYIIKNKRSSQSDELMIRNLNEHLIQFGNKGLRTLMLAERELTEEYFEKWNSKYQNIVDSLDLEKEFKIEKLQDEMEQDLNILGATAIEDKLQDQVPETIDCILKSGIKVWILTGDKIETAINIAQSSKLISKEQQKIIVDLEEENELFIYLKDILKSINDSQKNFLQIKHQQNNQQFINQDNFNNYTLIISGTSLNHFQIPHIKNIIMDIEKYCKTVLCCRVTPKQKQEIVLTVKTHIKNSVTLAVGDGSNDVNMIKIAHVGVGIQGQEGQQAARASDYSIKEFKYLRSLLFYHGRECYRRNSKLVCYNFYKNILIIFPQFWYILIFFNIPYYYIIYIQIFFLIQRFFGSGFLLQFFNPLLSFMSV</sequence>
<comment type="caution">
    <text evidence="18">Lacks conserved residue(s) required for the propagation of feature annotation.</text>
</comment>
<comment type="catalytic activity">
    <reaction evidence="13 18">
        <text>ATP + H2O + phospholipidSide 1 = ADP + phosphate + phospholipidSide 2.</text>
        <dbReference type="EC" id="7.6.2.1"/>
    </reaction>
</comment>
<dbReference type="InterPro" id="IPR008250">
    <property type="entry name" value="ATPase_P-typ_transduc_dom_A_sf"/>
</dbReference>
<feature type="binding site" evidence="16">
    <location>
        <position position="735"/>
    </location>
    <ligand>
        <name>ATP</name>
        <dbReference type="ChEBI" id="CHEBI:30616"/>
    </ligand>
</feature>
<evidence type="ECO:0000256" key="17">
    <source>
        <dbReference type="PIRSR" id="PIRSR606539-3"/>
    </source>
</evidence>
<comment type="subcellular location">
    <subcellularLocation>
        <location evidence="1 18">Membrane</location>
        <topology evidence="1 18">Multi-pass membrane protein</topology>
    </subcellularLocation>
</comment>
<evidence type="ECO:0000256" key="13">
    <source>
        <dbReference type="ARBA" id="ARBA00034036"/>
    </source>
</evidence>
<accession>G0QWG4</accession>
<keyword evidence="3 18" id="KW-0812">Transmembrane</keyword>
<dbReference type="Pfam" id="PF16212">
    <property type="entry name" value="PhoLip_ATPase_C"/>
    <property type="match status" value="1"/>
</dbReference>
<keyword evidence="4 17" id="KW-0479">Metal-binding</keyword>
<evidence type="ECO:0000256" key="11">
    <source>
        <dbReference type="ARBA" id="ARBA00023136"/>
    </source>
</evidence>
<dbReference type="Pfam" id="PF13246">
    <property type="entry name" value="Cation_ATPase"/>
    <property type="match status" value="1"/>
</dbReference>
<dbReference type="GO" id="GO:0008554">
    <property type="term" value="F:P-type sodium transporter activity"/>
    <property type="evidence" value="ECO:0007669"/>
    <property type="project" value="UniProtKB-EC"/>
</dbReference>
<feature type="binding site" evidence="17">
    <location>
        <position position="451"/>
    </location>
    <ligand>
        <name>Mg(2+)</name>
        <dbReference type="ChEBI" id="CHEBI:18420"/>
    </ligand>
</feature>
<evidence type="ECO:0000256" key="14">
    <source>
        <dbReference type="ARBA" id="ARBA00049499"/>
    </source>
</evidence>
<feature type="binding site" evidence="16">
    <location>
        <position position="451"/>
    </location>
    <ligand>
        <name>ATP</name>
        <dbReference type="ChEBI" id="CHEBI:30616"/>
    </ligand>
</feature>
<feature type="binding site" evidence="17">
    <location>
        <position position="869"/>
    </location>
    <ligand>
        <name>Mg(2+)</name>
        <dbReference type="ChEBI" id="CHEBI:18420"/>
    </ligand>
</feature>
<keyword evidence="6 16" id="KW-0067">ATP-binding</keyword>
<keyword evidence="11 18" id="KW-0472">Membrane</keyword>
<evidence type="ECO:0000256" key="1">
    <source>
        <dbReference type="ARBA" id="ARBA00004141"/>
    </source>
</evidence>
<feature type="binding site" evidence="17">
    <location>
        <position position="873"/>
    </location>
    <ligand>
        <name>Mg(2+)</name>
        <dbReference type="ChEBI" id="CHEBI:18420"/>
    </ligand>
</feature>
<dbReference type="GO" id="GO:0000287">
    <property type="term" value="F:magnesium ion binding"/>
    <property type="evidence" value="ECO:0007669"/>
    <property type="project" value="UniProtKB-UniRule"/>
</dbReference>
<feature type="binding site" evidence="16">
    <location>
        <position position="553"/>
    </location>
    <ligand>
        <name>ATP</name>
        <dbReference type="ChEBI" id="CHEBI:30616"/>
    </ligand>
</feature>